<feature type="transmembrane region" description="Helical" evidence="20">
    <location>
        <begin position="55"/>
        <end position="76"/>
    </location>
</feature>
<keyword evidence="14" id="KW-0915">Sodium</keyword>
<dbReference type="STRING" id="36087.A0A077Z2Y7"/>
<protein>
    <submittedName>
        <fullName evidence="23">Sodium:calcium exchanger 3</fullName>
    </submittedName>
</protein>
<dbReference type="GO" id="GO:0098703">
    <property type="term" value="P:calcium ion import across plasma membrane"/>
    <property type="evidence" value="ECO:0007669"/>
    <property type="project" value="TreeGrafter"/>
</dbReference>
<keyword evidence="4" id="KW-0050">Antiport</keyword>
<keyword evidence="17" id="KW-0325">Glycoprotein</keyword>
<dbReference type="EMBL" id="HG805879">
    <property type="protein sequence ID" value="CDW54058.1"/>
    <property type="molecule type" value="Genomic_DNA"/>
</dbReference>
<dbReference type="Pfam" id="PF03160">
    <property type="entry name" value="Calx-beta"/>
    <property type="match status" value="1"/>
</dbReference>
<dbReference type="GO" id="GO:0007154">
    <property type="term" value="P:cell communication"/>
    <property type="evidence" value="ECO:0007669"/>
    <property type="project" value="InterPro"/>
</dbReference>
<gene>
    <name evidence="23" type="ORF">TTRE_0000232701</name>
</gene>
<dbReference type="InterPro" id="IPR044880">
    <property type="entry name" value="NCX_ion-bd_dom_sf"/>
</dbReference>
<evidence type="ECO:0000256" key="21">
    <source>
        <dbReference type="SAM" id="SignalP"/>
    </source>
</evidence>
<keyword evidence="12" id="KW-0112">Calmodulin-binding</keyword>
<evidence type="ECO:0000256" key="8">
    <source>
        <dbReference type="ARBA" id="ARBA00022723"/>
    </source>
</evidence>
<evidence type="ECO:0000256" key="13">
    <source>
        <dbReference type="ARBA" id="ARBA00022989"/>
    </source>
</evidence>
<evidence type="ECO:0000256" key="10">
    <source>
        <dbReference type="ARBA" id="ARBA00022737"/>
    </source>
</evidence>
<feature type="transmembrane region" description="Helical" evidence="20">
    <location>
        <begin position="212"/>
        <end position="232"/>
    </location>
</feature>
<dbReference type="InterPro" id="IPR032452">
    <property type="entry name" value="Na_Ca_Ex_C-exten"/>
</dbReference>
<dbReference type="GO" id="GO:0046872">
    <property type="term" value="F:metal ion binding"/>
    <property type="evidence" value="ECO:0007669"/>
    <property type="project" value="UniProtKB-KW"/>
</dbReference>
<evidence type="ECO:0000256" key="5">
    <source>
        <dbReference type="ARBA" id="ARBA00022475"/>
    </source>
</evidence>
<feature type="transmembrane region" description="Helical" evidence="20">
    <location>
        <begin position="833"/>
        <end position="853"/>
    </location>
</feature>
<evidence type="ECO:0000256" key="14">
    <source>
        <dbReference type="ARBA" id="ARBA00023053"/>
    </source>
</evidence>
<dbReference type="SUPFAM" id="SSF141072">
    <property type="entry name" value="CalX-like"/>
    <property type="match status" value="2"/>
</dbReference>
<dbReference type="Gene3D" id="2.60.40.2030">
    <property type="match status" value="2"/>
</dbReference>
<keyword evidence="3" id="KW-0813">Transport</keyword>
<comment type="subcellular location">
    <subcellularLocation>
        <location evidence="1">Cell membrane</location>
        <topology evidence="1">Multi-pass membrane protein</topology>
    </subcellularLocation>
</comment>
<evidence type="ECO:0000256" key="2">
    <source>
        <dbReference type="ARBA" id="ARBA00007489"/>
    </source>
</evidence>
<evidence type="ECO:0000313" key="23">
    <source>
        <dbReference type="EMBL" id="CDW54058.1"/>
    </source>
</evidence>
<dbReference type="Pfam" id="PF01699">
    <property type="entry name" value="Na_Ca_ex"/>
    <property type="match status" value="2"/>
</dbReference>
<organism evidence="23 24">
    <name type="scientific">Trichuris trichiura</name>
    <name type="common">Whipworm</name>
    <name type="synonym">Trichocephalus trichiurus</name>
    <dbReference type="NCBI Taxonomy" id="36087"/>
    <lineage>
        <taxon>Eukaryota</taxon>
        <taxon>Metazoa</taxon>
        <taxon>Ecdysozoa</taxon>
        <taxon>Nematoda</taxon>
        <taxon>Enoplea</taxon>
        <taxon>Dorylaimia</taxon>
        <taxon>Trichinellida</taxon>
        <taxon>Trichuridae</taxon>
        <taxon>Trichuris</taxon>
    </lineage>
</organism>
<name>A0A077Z2Y7_TRITR</name>
<feature type="transmembrane region" description="Helical" evidence="20">
    <location>
        <begin position="146"/>
        <end position="170"/>
    </location>
</feature>
<feature type="transmembrane region" description="Helical" evidence="20">
    <location>
        <begin position="182"/>
        <end position="206"/>
    </location>
</feature>
<keyword evidence="10" id="KW-0677">Repeat</keyword>
<evidence type="ECO:0000256" key="3">
    <source>
        <dbReference type="ARBA" id="ARBA00022448"/>
    </source>
</evidence>
<evidence type="ECO:0000256" key="20">
    <source>
        <dbReference type="SAM" id="Phobius"/>
    </source>
</evidence>
<keyword evidence="8" id="KW-0479">Metal-binding</keyword>
<evidence type="ECO:0000259" key="22">
    <source>
        <dbReference type="SMART" id="SM00237"/>
    </source>
</evidence>
<evidence type="ECO:0000256" key="12">
    <source>
        <dbReference type="ARBA" id="ARBA00022860"/>
    </source>
</evidence>
<evidence type="ECO:0000256" key="17">
    <source>
        <dbReference type="ARBA" id="ARBA00023180"/>
    </source>
</evidence>
<evidence type="ECO:0000256" key="6">
    <source>
        <dbReference type="ARBA" id="ARBA00022568"/>
    </source>
</evidence>
<feature type="signal peptide" evidence="21">
    <location>
        <begin position="1"/>
        <end position="23"/>
    </location>
</feature>
<dbReference type="Gene3D" id="1.20.1420.30">
    <property type="entry name" value="NCX, central ion-binding region"/>
    <property type="match status" value="2"/>
</dbReference>
<evidence type="ECO:0000256" key="4">
    <source>
        <dbReference type="ARBA" id="ARBA00022449"/>
    </source>
</evidence>
<dbReference type="GO" id="GO:0005516">
    <property type="term" value="F:calmodulin binding"/>
    <property type="evidence" value="ECO:0007669"/>
    <property type="project" value="UniProtKB-KW"/>
</dbReference>
<dbReference type="InterPro" id="IPR038081">
    <property type="entry name" value="CalX-like_sf"/>
</dbReference>
<feature type="chain" id="PRO_5001728365" evidence="21">
    <location>
        <begin position="24"/>
        <end position="899"/>
    </location>
</feature>
<keyword evidence="11" id="KW-0106">Calcium</keyword>
<keyword evidence="18" id="KW-0739">Sodium transport</keyword>
<dbReference type="PRINTS" id="PR01259">
    <property type="entry name" value="NACAEXCHNGR"/>
</dbReference>
<feature type="transmembrane region" description="Helical" evidence="20">
    <location>
        <begin position="865"/>
        <end position="887"/>
    </location>
</feature>
<evidence type="ECO:0000256" key="7">
    <source>
        <dbReference type="ARBA" id="ARBA00022692"/>
    </source>
</evidence>
<keyword evidence="13 20" id="KW-1133">Transmembrane helix</keyword>
<feature type="domain" description="Calx-beta" evidence="22">
    <location>
        <begin position="366"/>
        <end position="466"/>
    </location>
</feature>
<dbReference type="Proteomes" id="UP000030665">
    <property type="component" value="Unassembled WGS sequence"/>
</dbReference>
<dbReference type="InterPro" id="IPR004836">
    <property type="entry name" value="Na_Ca_Ex"/>
</dbReference>
<accession>A0A077Z2Y7</accession>
<feature type="transmembrane region" description="Helical" evidence="20">
    <location>
        <begin position="114"/>
        <end position="134"/>
    </location>
</feature>
<comment type="catalytic activity">
    <reaction evidence="19">
        <text>Ca(2+)(in) + 3 Na(+)(out) = Ca(2+)(out) + 3 Na(+)(in)</text>
        <dbReference type="Rhea" id="RHEA:69955"/>
        <dbReference type="ChEBI" id="CHEBI:29101"/>
        <dbReference type="ChEBI" id="CHEBI:29108"/>
    </reaction>
</comment>
<sequence length="899" mass="99639">MDALRSSMFVAAIVLAVIVPAVAANCTNILDNNCRDGLLLPLWNPKDQLCITDRILRGIAYMLALIYMFLGVSIAADRFMGAIEVITSQERTVTLRKKDGSKVKIKVRIWNETVSNLTLMALGSSAPEILLSIIEICGNGFLAGDLGPNTIVGSAAFNMFMILAICVVAIPRNEVRKQLHLTVFLVTAIWSIFAYIWLYVILALSSPGVIDVWEGLATFLMFPLTVLTAYMADRRINLKKFVPMRYRADMVGLRAFSSQLELPKVDEDGTIDQMLLQQKGRNFNIEEAEFEQQRREYLSILRQLRQEMPDAELSTLQEKATYELTKRAKKSRAFYRVQATRRLIGDGNIVEKSVKQTSSRLKKRSKDVKPKQTGTTCKVSFNPCHYTVLENVGTVRVRVQRCGGRSDLTITVDYRTEDGTATAGSDYVANRGTLTMGPNCFETFIDITIIDDDIFEEDEHFYIFLDNLRVKSREGFLVSPETVATARLAALETPSIATVMILDDDHPGVFSFENDTYEVSEVAGDVIIKVVRQTGCRGKVLVPYETADGTGKAGIDYEPMEGALLFEDEEIEKSLQIGIVNKEQYERNEYFVVNLSKPVKLNASASEEKYTVGETPTSNLMDERIEEMGKPTLGKINKCIIKIKESKEFKNAVDMLIKKTNVSLLLRTSTWREQFVDAITMNPSDNNSVEGEEPVKPTTVGYAVHILTMPWKITCAFMPPTDYWDGWASFICSIVLIGFITALIGDLANHFGCTIGLIDAVTAITFVAIGTSVPDTFASHVAAIQDKYADSSITNVTGSNAVNVFLGIGLAWTIAAVYHAYNGDEFRVHAGTLAFSVTIFCVEATVCIVILVVRRSKSIGGELGGPLRCKVATAVTFVSLWLVYILLSSLESYCIISGF</sequence>
<evidence type="ECO:0000313" key="24">
    <source>
        <dbReference type="Proteomes" id="UP000030665"/>
    </source>
</evidence>
<dbReference type="PANTHER" id="PTHR11878">
    <property type="entry name" value="SODIUM/CALCIUM EXCHANGER"/>
    <property type="match status" value="1"/>
</dbReference>
<dbReference type="GO" id="GO:0030424">
    <property type="term" value="C:axon"/>
    <property type="evidence" value="ECO:0007669"/>
    <property type="project" value="TreeGrafter"/>
</dbReference>
<dbReference type="InterPro" id="IPR004837">
    <property type="entry name" value="NaCa_Exmemb"/>
</dbReference>
<dbReference type="GO" id="GO:0042383">
    <property type="term" value="C:sarcolemma"/>
    <property type="evidence" value="ECO:0007669"/>
    <property type="project" value="TreeGrafter"/>
</dbReference>
<reference evidence="23" key="2">
    <citation type="submission" date="2014-03" db="EMBL/GenBank/DDBJ databases">
        <title>The whipworm genome and dual-species transcriptomics of an intimate host-pathogen interaction.</title>
        <authorList>
            <person name="Foth B.J."/>
            <person name="Tsai I.J."/>
            <person name="Reid A.J."/>
            <person name="Bancroft A.J."/>
            <person name="Nichol S."/>
            <person name="Tracey A."/>
            <person name="Holroyd N."/>
            <person name="Cotton J.A."/>
            <person name="Stanley E.J."/>
            <person name="Zarowiecki M."/>
            <person name="Liu J.Z."/>
            <person name="Huckvale T."/>
            <person name="Cooper P.J."/>
            <person name="Grencis R.K."/>
            <person name="Berriman M."/>
        </authorList>
    </citation>
    <scope>NUCLEOTIDE SEQUENCE [LARGE SCALE GENOMIC DNA]</scope>
</reference>
<evidence type="ECO:0000256" key="19">
    <source>
        <dbReference type="ARBA" id="ARBA00033667"/>
    </source>
</evidence>
<dbReference type="PANTHER" id="PTHR11878:SF65">
    <property type="entry name" value="NA_CA-EXCHANGE PROTEIN, ISOFORM G"/>
    <property type="match status" value="1"/>
</dbReference>
<dbReference type="NCBIfam" id="TIGR00845">
    <property type="entry name" value="caca"/>
    <property type="match status" value="1"/>
</dbReference>
<feature type="domain" description="Calx-beta" evidence="22">
    <location>
        <begin position="497"/>
        <end position="596"/>
    </location>
</feature>
<dbReference type="GO" id="GO:0005432">
    <property type="term" value="F:calcium:sodium antiporter activity"/>
    <property type="evidence" value="ECO:0007669"/>
    <property type="project" value="InterPro"/>
</dbReference>
<dbReference type="OrthoDB" id="418484at2759"/>
<dbReference type="GO" id="GO:0098794">
    <property type="term" value="C:postsynapse"/>
    <property type="evidence" value="ECO:0007669"/>
    <property type="project" value="TreeGrafter"/>
</dbReference>
<keyword evidence="9 21" id="KW-0732">Signal</keyword>
<keyword evidence="24" id="KW-1185">Reference proteome</keyword>
<keyword evidence="15" id="KW-0406">Ion transport</keyword>
<dbReference type="AlphaFoldDB" id="A0A077Z2Y7"/>
<keyword evidence="7 20" id="KW-0812">Transmembrane</keyword>
<evidence type="ECO:0000256" key="1">
    <source>
        <dbReference type="ARBA" id="ARBA00004651"/>
    </source>
</evidence>
<evidence type="ECO:0000256" key="11">
    <source>
        <dbReference type="ARBA" id="ARBA00022837"/>
    </source>
</evidence>
<feature type="transmembrane region" description="Helical" evidence="20">
    <location>
        <begin position="801"/>
        <end position="821"/>
    </location>
</feature>
<feature type="transmembrane region" description="Helical" evidence="20">
    <location>
        <begin position="727"/>
        <end position="745"/>
    </location>
</feature>
<dbReference type="InterPro" id="IPR003644">
    <property type="entry name" value="Calx_beta"/>
</dbReference>
<keyword evidence="5" id="KW-1003">Cell membrane</keyword>
<keyword evidence="16 20" id="KW-0472">Membrane</keyword>
<keyword evidence="6" id="KW-0109">Calcium transport</keyword>
<comment type="similarity">
    <text evidence="2">Belongs to the Ca(2+):cation antiporter (CaCA) (TC 2.A.19) family. SLC8 subfamily.</text>
</comment>
<dbReference type="InterPro" id="IPR051171">
    <property type="entry name" value="CaCA"/>
</dbReference>
<proteinExistence type="inferred from homology"/>
<reference evidence="23" key="1">
    <citation type="submission" date="2014-01" db="EMBL/GenBank/DDBJ databases">
        <authorList>
            <person name="Aslett M."/>
        </authorList>
    </citation>
    <scope>NUCLEOTIDE SEQUENCE</scope>
</reference>
<evidence type="ECO:0000256" key="15">
    <source>
        <dbReference type="ARBA" id="ARBA00023065"/>
    </source>
</evidence>
<evidence type="ECO:0000256" key="18">
    <source>
        <dbReference type="ARBA" id="ARBA00023201"/>
    </source>
</evidence>
<evidence type="ECO:0000256" key="9">
    <source>
        <dbReference type="ARBA" id="ARBA00022729"/>
    </source>
</evidence>
<dbReference type="SMART" id="SM00237">
    <property type="entry name" value="Calx_beta"/>
    <property type="match status" value="2"/>
</dbReference>
<dbReference type="Pfam" id="PF16494">
    <property type="entry name" value="Na_Ca_ex_C"/>
    <property type="match status" value="1"/>
</dbReference>
<evidence type="ECO:0000256" key="16">
    <source>
        <dbReference type="ARBA" id="ARBA00023136"/>
    </source>
</evidence>